<sequence length="73" mass="7665">MLVSDASVVYTTGAFWRERLLFARGTLSECRTGGLDWAGGLRILCARGSWAGARGPEVVDSDDSAASACSRGP</sequence>
<dbReference type="EMBL" id="BAABAJ010000003">
    <property type="protein sequence ID" value="GAA3903500.1"/>
    <property type="molecule type" value="Genomic_DNA"/>
</dbReference>
<dbReference type="Proteomes" id="UP001501000">
    <property type="component" value="Unassembled WGS sequence"/>
</dbReference>
<evidence type="ECO:0000313" key="2">
    <source>
        <dbReference type="EMBL" id="GAA3903500.1"/>
    </source>
</evidence>
<keyword evidence="3" id="KW-1185">Reference proteome</keyword>
<name>A0ABP7LP57_9ACTN</name>
<comment type="caution">
    <text evidence="2">The sequence shown here is derived from an EMBL/GenBank/DDBJ whole genome shotgun (WGS) entry which is preliminary data.</text>
</comment>
<gene>
    <name evidence="2" type="ORF">GCM10022244_12140</name>
</gene>
<feature type="compositionally biased region" description="Low complexity" evidence="1">
    <location>
        <begin position="64"/>
        <end position="73"/>
    </location>
</feature>
<reference evidence="3" key="1">
    <citation type="journal article" date="2019" name="Int. J. Syst. Evol. Microbiol.">
        <title>The Global Catalogue of Microorganisms (GCM) 10K type strain sequencing project: providing services to taxonomists for standard genome sequencing and annotation.</title>
        <authorList>
            <consortium name="The Broad Institute Genomics Platform"/>
            <consortium name="The Broad Institute Genome Sequencing Center for Infectious Disease"/>
            <person name="Wu L."/>
            <person name="Ma J."/>
        </authorList>
    </citation>
    <scope>NUCLEOTIDE SEQUENCE [LARGE SCALE GENOMIC DNA]</scope>
    <source>
        <strain evidence="3">JCM 16956</strain>
    </source>
</reference>
<evidence type="ECO:0000313" key="3">
    <source>
        <dbReference type="Proteomes" id="UP001501000"/>
    </source>
</evidence>
<protein>
    <submittedName>
        <fullName evidence="2">Uncharacterized protein</fullName>
    </submittedName>
</protein>
<organism evidence="2 3">
    <name type="scientific">Streptomyces gulbargensis</name>
    <dbReference type="NCBI Taxonomy" id="364901"/>
    <lineage>
        <taxon>Bacteria</taxon>
        <taxon>Bacillati</taxon>
        <taxon>Actinomycetota</taxon>
        <taxon>Actinomycetes</taxon>
        <taxon>Kitasatosporales</taxon>
        <taxon>Streptomycetaceae</taxon>
        <taxon>Streptomyces</taxon>
    </lineage>
</organism>
<feature type="region of interest" description="Disordered" evidence="1">
    <location>
        <begin position="54"/>
        <end position="73"/>
    </location>
</feature>
<evidence type="ECO:0000256" key="1">
    <source>
        <dbReference type="SAM" id="MobiDB-lite"/>
    </source>
</evidence>
<accession>A0ABP7LP57</accession>
<proteinExistence type="predicted"/>